<dbReference type="OrthoDB" id="9794330at2"/>
<dbReference type="Gene3D" id="1.10.10.10">
    <property type="entry name" value="Winged helix-like DNA-binding domain superfamily/Winged helix DNA-binding domain"/>
    <property type="match status" value="1"/>
</dbReference>
<dbReference type="GO" id="GO:0003700">
    <property type="term" value="F:DNA-binding transcription factor activity"/>
    <property type="evidence" value="ECO:0007669"/>
    <property type="project" value="InterPro"/>
</dbReference>
<dbReference type="InterPro" id="IPR036390">
    <property type="entry name" value="WH_DNA-bd_sf"/>
</dbReference>
<keyword evidence="1" id="KW-0805">Transcription regulation</keyword>
<evidence type="ECO:0000256" key="2">
    <source>
        <dbReference type="ARBA" id="ARBA00023125"/>
    </source>
</evidence>
<evidence type="ECO:0000313" key="6">
    <source>
        <dbReference type="Proteomes" id="UP000267017"/>
    </source>
</evidence>
<dbReference type="RefSeq" id="WP_128632794.1">
    <property type="nucleotide sequence ID" value="NZ_RRCN01000001.1"/>
</dbReference>
<dbReference type="Proteomes" id="UP000267017">
    <property type="component" value="Unassembled WGS sequence"/>
</dbReference>
<dbReference type="SMART" id="SM00418">
    <property type="entry name" value="HTH_ARSR"/>
    <property type="match status" value="1"/>
</dbReference>
<protein>
    <submittedName>
        <fullName evidence="5">Transcriptional regulator</fullName>
    </submittedName>
</protein>
<reference evidence="5 6" key="1">
    <citation type="submission" date="2018-11" db="EMBL/GenBank/DDBJ databases">
        <title>Genome sequencing of Paenibacillus sp. KCOM 3021 (= ChDC PVNT-B20).</title>
        <authorList>
            <person name="Kook J.-K."/>
            <person name="Park S.-N."/>
            <person name="Lim Y.K."/>
        </authorList>
    </citation>
    <scope>NUCLEOTIDE SEQUENCE [LARGE SCALE GENOMIC DNA]</scope>
    <source>
        <strain evidence="5 6">KCOM 3021</strain>
    </source>
</reference>
<accession>A0A3P3U4C7</accession>
<dbReference type="PROSITE" id="PS50987">
    <property type="entry name" value="HTH_ARSR_2"/>
    <property type="match status" value="1"/>
</dbReference>
<dbReference type="PRINTS" id="PR00778">
    <property type="entry name" value="HTHARSR"/>
</dbReference>
<dbReference type="Pfam" id="PF01022">
    <property type="entry name" value="HTH_5"/>
    <property type="match status" value="1"/>
</dbReference>
<dbReference type="PANTHER" id="PTHR43132">
    <property type="entry name" value="ARSENICAL RESISTANCE OPERON REPRESSOR ARSR-RELATED"/>
    <property type="match status" value="1"/>
</dbReference>
<dbReference type="InterPro" id="IPR036388">
    <property type="entry name" value="WH-like_DNA-bd_sf"/>
</dbReference>
<dbReference type="CDD" id="cd00090">
    <property type="entry name" value="HTH_ARSR"/>
    <property type="match status" value="1"/>
</dbReference>
<dbReference type="AlphaFoldDB" id="A0A3P3U4C7"/>
<evidence type="ECO:0000256" key="3">
    <source>
        <dbReference type="ARBA" id="ARBA00023163"/>
    </source>
</evidence>
<keyword evidence="6" id="KW-1185">Reference proteome</keyword>
<evidence type="ECO:0000313" key="5">
    <source>
        <dbReference type="EMBL" id="RRJ64994.1"/>
    </source>
</evidence>
<organism evidence="5 6">
    <name type="scientific">Paenibacillus oralis</name>
    <dbReference type="NCBI Taxonomy" id="2490856"/>
    <lineage>
        <taxon>Bacteria</taxon>
        <taxon>Bacillati</taxon>
        <taxon>Bacillota</taxon>
        <taxon>Bacilli</taxon>
        <taxon>Bacillales</taxon>
        <taxon>Paenibacillaceae</taxon>
        <taxon>Paenibacillus</taxon>
    </lineage>
</organism>
<evidence type="ECO:0000259" key="4">
    <source>
        <dbReference type="PROSITE" id="PS50987"/>
    </source>
</evidence>
<keyword evidence="2" id="KW-0238">DNA-binding</keyword>
<evidence type="ECO:0000256" key="1">
    <source>
        <dbReference type="ARBA" id="ARBA00023015"/>
    </source>
</evidence>
<dbReference type="InterPro" id="IPR051011">
    <property type="entry name" value="Metal_resp_trans_reg"/>
</dbReference>
<dbReference type="GO" id="GO:0003677">
    <property type="term" value="F:DNA binding"/>
    <property type="evidence" value="ECO:0007669"/>
    <property type="project" value="UniProtKB-KW"/>
</dbReference>
<keyword evidence="3" id="KW-0804">Transcription</keyword>
<dbReference type="NCBIfam" id="NF033788">
    <property type="entry name" value="HTH_metalloreg"/>
    <property type="match status" value="1"/>
</dbReference>
<feature type="domain" description="HTH arsR-type" evidence="4">
    <location>
        <begin position="33"/>
        <end position="126"/>
    </location>
</feature>
<dbReference type="PANTHER" id="PTHR43132:SF6">
    <property type="entry name" value="HTH-TYPE TRANSCRIPTIONAL REPRESSOR CZRA"/>
    <property type="match status" value="1"/>
</dbReference>
<name>A0A3P3U4C7_9BACL</name>
<dbReference type="InterPro" id="IPR011991">
    <property type="entry name" value="ArsR-like_HTH"/>
</dbReference>
<sequence>MTRSINTANTAEECDTSCSGSTMDLAAAKAELIDDQAAVQFADWFKAFSDPTRVKIISALLKRELCVHDLTVLLEMGQSAVSHQLRYLRNLRIVKRRKVGKTVYYSLDDAHIEQIFLQTLQHTNHA</sequence>
<proteinExistence type="predicted"/>
<dbReference type="SUPFAM" id="SSF46785">
    <property type="entry name" value="Winged helix' DNA-binding domain"/>
    <property type="match status" value="1"/>
</dbReference>
<gene>
    <name evidence="5" type="ORF">EHV15_20275</name>
</gene>
<dbReference type="InterPro" id="IPR001845">
    <property type="entry name" value="HTH_ArsR_DNA-bd_dom"/>
</dbReference>
<dbReference type="EMBL" id="RRCN01000001">
    <property type="protein sequence ID" value="RRJ64994.1"/>
    <property type="molecule type" value="Genomic_DNA"/>
</dbReference>
<comment type="caution">
    <text evidence="5">The sequence shown here is derived from an EMBL/GenBank/DDBJ whole genome shotgun (WGS) entry which is preliminary data.</text>
</comment>